<evidence type="ECO:0000256" key="14">
    <source>
        <dbReference type="SAM" id="Phobius"/>
    </source>
</evidence>
<dbReference type="SUPFAM" id="SSF55874">
    <property type="entry name" value="ATPase domain of HSP90 chaperone/DNA topoisomerase II/histidine kinase"/>
    <property type="match status" value="1"/>
</dbReference>
<dbReference type="PROSITE" id="PS50109">
    <property type="entry name" value="HIS_KIN"/>
    <property type="match status" value="1"/>
</dbReference>
<keyword evidence="4" id="KW-0597">Phosphoprotein</keyword>
<dbReference type="Pfam" id="PF13675">
    <property type="entry name" value="PilJ"/>
    <property type="match status" value="1"/>
</dbReference>
<dbReference type="PANTHER" id="PTHR24421">
    <property type="entry name" value="NITRATE/NITRITE SENSOR PROTEIN NARX-RELATED"/>
    <property type="match status" value="1"/>
</dbReference>
<evidence type="ECO:0000256" key="7">
    <source>
        <dbReference type="ARBA" id="ARBA00022741"/>
    </source>
</evidence>
<dbReference type="SMART" id="SM00387">
    <property type="entry name" value="HATPase_c"/>
    <property type="match status" value="1"/>
</dbReference>
<proteinExistence type="predicted"/>
<dbReference type="InterPro" id="IPR050482">
    <property type="entry name" value="Sensor_HK_TwoCompSys"/>
</dbReference>
<evidence type="ECO:0000256" key="8">
    <source>
        <dbReference type="ARBA" id="ARBA00022777"/>
    </source>
</evidence>
<dbReference type="GO" id="GO:0016020">
    <property type="term" value="C:membrane"/>
    <property type="evidence" value="ECO:0007669"/>
    <property type="project" value="UniProtKB-SubCell"/>
</dbReference>
<evidence type="ECO:0000313" key="16">
    <source>
        <dbReference type="EMBL" id="QJW91815.1"/>
    </source>
</evidence>
<dbReference type="GO" id="GO:0000155">
    <property type="term" value="F:phosphorelay sensor kinase activity"/>
    <property type="evidence" value="ECO:0007669"/>
    <property type="project" value="InterPro"/>
</dbReference>
<dbReference type="RefSeq" id="WP_171741668.1">
    <property type="nucleotide sequence ID" value="NZ_CP053435.1"/>
</dbReference>
<gene>
    <name evidence="16" type="ORF">HNV11_21745</name>
</gene>
<dbReference type="PANTHER" id="PTHR24421:SF10">
    <property type="entry name" value="NITRATE_NITRITE SENSOR PROTEIN NARQ"/>
    <property type="match status" value="1"/>
</dbReference>
<keyword evidence="6 14" id="KW-0812">Transmembrane</keyword>
<dbReference type="Pfam" id="PF07730">
    <property type="entry name" value="HisKA_3"/>
    <property type="match status" value="1"/>
</dbReference>
<dbReference type="Proteomes" id="UP000502756">
    <property type="component" value="Chromosome"/>
</dbReference>
<reference evidence="16 17" key="1">
    <citation type="submission" date="2020-05" db="EMBL/GenBank/DDBJ databases">
        <title>Genome sequencing of Spirosoma sp. TS118.</title>
        <authorList>
            <person name="Lee J.-H."/>
            <person name="Jeong S."/>
            <person name="Zhao L."/>
            <person name="Jung J.-H."/>
            <person name="Kim M.-K."/>
            <person name="Lim S."/>
        </authorList>
    </citation>
    <scope>NUCLEOTIDE SEQUENCE [LARGE SCALE GENOMIC DNA]</scope>
    <source>
        <strain evidence="16 17">TS118</strain>
    </source>
</reference>
<dbReference type="InterPro" id="IPR036890">
    <property type="entry name" value="HATPase_C_sf"/>
</dbReference>
<dbReference type="Gene3D" id="1.20.5.1930">
    <property type="match status" value="1"/>
</dbReference>
<keyword evidence="9" id="KW-0067">ATP-binding</keyword>
<name>A0A6M5YCM5_9BACT</name>
<evidence type="ECO:0000256" key="2">
    <source>
        <dbReference type="ARBA" id="ARBA00004141"/>
    </source>
</evidence>
<protein>
    <recommendedName>
        <fullName evidence="3">histidine kinase</fullName>
        <ecNumber evidence="3">2.7.13.3</ecNumber>
    </recommendedName>
</protein>
<evidence type="ECO:0000259" key="15">
    <source>
        <dbReference type="PROSITE" id="PS50109"/>
    </source>
</evidence>
<comment type="subcellular location">
    <subcellularLocation>
        <location evidence="2">Membrane</location>
        <topology evidence="2">Multi-pass membrane protein</topology>
    </subcellularLocation>
</comment>
<dbReference type="Pfam" id="PF02518">
    <property type="entry name" value="HATPase_c"/>
    <property type="match status" value="1"/>
</dbReference>
<feature type="transmembrane region" description="Helical" evidence="14">
    <location>
        <begin position="187"/>
        <end position="208"/>
    </location>
</feature>
<keyword evidence="5" id="KW-0808">Transferase</keyword>
<evidence type="ECO:0000256" key="3">
    <source>
        <dbReference type="ARBA" id="ARBA00012438"/>
    </source>
</evidence>
<feature type="coiled-coil region" evidence="13">
    <location>
        <begin position="218"/>
        <end position="249"/>
    </location>
</feature>
<keyword evidence="8" id="KW-0418">Kinase</keyword>
<keyword evidence="7" id="KW-0547">Nucleotide-binding</keyword>
<evidence type="ECO:0000256" key="6">
    <source>
        <dbReference type="ARBA" id="ARBA00022692"/>
    </source>
</evidence>
<dbReference type="EMBL" id="CP053435">
    <property type="protein sequence ID" value="QJW91815.1"/>
    <property type="molecule type" value="Genomic_DNA"/>
</dbReference>
<dbReference type="InterPro" id="IPR011712">
    <property type="entry name" value="Sig_transdc_His_kin_sub3_dim/P"/>
</dbReference>
<dbReference type="KEGG" id="stae:HNV11_21745"/>
<evidence type="ECO:0000256" key="11">
    <source>
        <dbReference type="ARBA" id="ARBA00023012"/>
    </source>
</evidence>
<dbReference type="GO" id="GO:0005524">
    <property type="term" value="F:ATP binding"/>
    <property type="evidence" value="ECO:0007669"/>
    <property type="project" value="UniProtKB-KW"/>
</dbReference>
<keyword evidence="10 14" id="KW-1133">Transmembrane helix</keyword>
<comment type="catalytic activity">
    <reaction evidence="1">
        <text>ATP + protein L-histidine = ADP + protein N-phospho-L-histidine.</text>
        <dbReference type="EC" id="2.7.13.3"/>
    </reaction>
</comment>
<dbReference type="CDD" id="cd16917">
    <property type="entry name" value="HATPase_UhpB-NarQ-NarX-like"/>
    <property type="match status" value="1"/>
</dbReference>
<evidence type="ECO:0000256" key="12">
    <source>
        <dbReference type="ARBA" id="ARBA00023136"/>
    </source>
</evidence>
<keyword evidence="17" id="KW-1185">Reference proteome</keyword>
<evidence type="ECO:0000256" key="9">
    <source>
        <dbReference type="ARBA" id="ARBA00022840"/>
    </source>
</evidence>
<organism evidence="16 17">
    <name type="scientific">Spirosoma taeanense</name>
    <dbReference type="NCBI Taxonomy" id="2735870"/>
    <lineage>
        <taxon>Bacteria</taxon>
        <taxon>Pseudomonadati</taxon>
        <taxon>Bacteroidota</taxon>
        <taxon>Cytophagia</taxon>
        <taxon>Cytophagales</taxon>
        <taxon>Cytophagaceae</taxon>
        <taxon>Spirosoma</taxon>
    </lineage>
</organism>
<dbReference type="InterPro" id="IPR003594">
    <property type="entry name" value="HATPase_dom"/>
</dbReference>
<keyword evidence="12 14" id="KW-0472">Membrane</keyword>
<keyword evidence="11" id="KW-0902">Two-component regulatory system</keyword>
<keyword evidence="13" id="KW-0175">Coiled coil</keyword>
<evidence type="ECO:0000256" key="10">
    <source>
        <dbReference type="ARBA" id="ARBA00022989"/>
    </source>
</evidence>
<evidence type="ECO:0000256" key="4">
    <source>
        <dbReference type="ARBA" id="ARBA00022553"/>
    </source>
</evidence>
<accession>A0A6M5YCM5</accession>
<sequence length="501" mass="56651">MITRRYTQRYIFALSLVAGLTIVGQVLVQQQLRNQTSDSYLVNYAGRQRYQSQQIAKDVLLLTNGASFKSNSAVQAELTTVLSRWERYHRELKSGHLTDLNVQLYNSKNIRKLFGQLDPHFQVISEHAHRLLTLTRQPDPSTEALQSSVREILAHEQDFLQIMDAIVRQYAHEAEVKIEQLRGIEHVLLAITLFVLLLEALLIFYPAVQILRQTIGQLTHSEQETRQVNEQLRQANESLQVTQKQLVQEITLRHEQRLNEQRIRLSSVVQGQEEERKRLSRELHDGIGQMLTGLKLLSENIRSANQLTEKDQSTFANLKTLLVRTIQETRHVSNNLMPPALSDFGLVSALRQLIEQQDRQSTASVSLQTSLTNERFGQPVEIGLYRIVQEAVNNAVKHASAAHIDVSLELRQDRLFLRITDDGCGLPAVPKSRTTHGLHNMRGRARLLDGTFRIMARAGTTRPGLAKLNGVYSGTRVLVSIPVTAHPSHNVATQPVASTEA</sequence>
<dbReference type="AlphaFoldDB" id="A0A6M5YCM5"/>
<evidence type="ECO:0000256" key="1">
    <source>
        <dbReference type="ARBA" id="ARBA00000085"/>
    </source>
</evidence>
<feature type="domain" description="Histidine kinase" evidence="15">
    <location>
        <begin position="278"/>
        <end position="485"/>
    </location>
</feature>
<dbReference type="EC" id="2.7.13.3" evidence="3"/>
<dbReference type="InterPro" id="IPR029095">
    <property type="entry name" value="NarX-like_N"/>
</dbReference>
<evidence type="ECO:0000256" key="13">
    <source>
        <dbReference type="SAM" id="Coils"/>
    </source>
</evidence>
<dbReference type="Gene3D" id="3.30.565.10">
    <property type="entry name" value="Histidine kinase-like ATPase, C-terminal domain"/>
    <property type="match status" value="1"/>
</dbReference>
<evidence type="ECO:0000256" key="5">
    <source>
        <dbReference type="ARBA" id="ARBA00022679"/>
    </source>
</evidence>
<evidence type="ECO:0000313" key="17">
    <source>
        <dbReference type="Proteomes" id="UP000502756"/>
    </source>
</evidence>
<dbReference type="GO" id="GO:0046983">
    <property type="term" value="F:protein dimerization activity"/>
    <property type="evidence" value="ECO:0007669"/>
    <property type="project" value="InterPro"/>
</dbReference>
<dbReference type="InterPro" id="IPR005467">
    <property type="entry name" value="His_kinase_dom"/>
</dbReference>